<evidence type="ECO:0000259" key="4">
    <source>
        <dbReference type="Pfam" id="PF00330"/>
    </source>
</evidence>
<dbReference type="PANTHER" id="PTHR43160">
    <property type="entry name" value="ACONITATE HYDRATASE B"/>
    <property type="match status" value="1"/>
</dbReference>
<organism evidence="5 6">
    <name type="scientific">Rhizopogon vinicolor AM-OR11-026</name>
    <dbReference type="NCBI Taxonomy" id="1314800"/>
    <lineage>
        <taxon>Eukaryota</taxon>
        <taxon>Fungi</taxon>
        <taxon>Dikarya</taxon>
        <taxon>Basidiomycota</taxon>
        <taxon>Agaricomycotina</taxon>
        <taxon>Agaricomycetes</taxon>
        <taxon>Agaricomycetidae</taxon>
        <taxon>Boletales</taxon>
        <taxon>Suillineae</taxon>
        <taxon>Rhizopogonaceae</taxon>
        <taxon>Rhizopogon</taxon>
    </lineage>
</organism>
<sequence>ATIERDGQIGAFEAVGSLVLANARGPCIGQWDRKDVKKGEVNSTITSYNRNFTGRNDANPATHAFVASPDVVTAMAFAGDLTFNPVSDTLIGSDGKPF</sequence>
<keyword evidence="1" id="KW-0479">Metal-binding</keyword>
<dbReference type="STRING" id="1314800.A0A1B7MJ07"/>
<evidence type="ECO:0000256" key="1">
    <source>
        <dbReference type="ARBA" id="ARBA00022723"/>
    </source>
</evidence>
<dbReference type="OrthoDB" id="2938765at2759"/>
<feature type="non-terminal residue" evidence="5">
    <location>
        <position position="1"/>
    </location>
</feature>
<dbReference type="InParanoid" id="A0A1B7MJ07"/>
<dbReference type="GO" id="GO:0003994">
    <property type="term" value="F:aconitate hydratase activity"/>
    <property type="evidence" value="ECO:0007669"/>
    <property type="project" value="TreeGrafter"/>
</dbReference>
<feature type="non-terminal residue" evidence="5">
    <location>
        <position position="98"/>
    </location>
</feature>
<keyword evidence="6" id="KW-1185">Reference proteome</keyword>
<dbReference type="Pfam" id="PF00330">
    <property type="entry name" value="Aconitase"/>
    <property type="match status" value="1"/>
</dbReference>
<accession>A0A1B7MJ07</accession>
<dbReference type="SUPFAM" id="SSF53732">
    <property type="entry name" value="Aconitase iron-sulfur domain"/>
    <property type="match status" value="1"/>
</dbReference>
<keyword evidence="2" id="KW-0408">Iron</keyword>
<dbReference type="InterPro" id="IPR036008">
    <property type="entry name" value="Aconitase_4Fe-4S_dom"/>
</dbReference>
<feature type="domain" description="Aconitase/3-isopropylmalate dehydratase large subunit alpha/beta/alpha" evidence="4">
    <location>
        <begin position="2"/>
        <end position="79"/>
    </location>
</feature>
<dbReference type="GO" id="GO:0046872">
    <property type="term" value="F:metal ion binding"/>
    <property type="evidence" value="ECO:0007669"/>
    <property type="project" value="UniProtKB-KW"/>
</dbReference>
<dbReference type="Proteomes" id="UP000092154">
    <property type="component" value="Unassembled WGS sequence"/>
</dbReference>
<dbReference type="Gene3D" id="3.30.499.10">
    <property type="entry name" value="Aconitase, domain 3"/>
    <property type="match status" value="1"/>
</dbReference>
<dbReference type="InterPro" id="IPR015931">
    <property type="entry name" value="Acnase/IPM_dHydase_lsu_aba_1/3"/>
</dbReference>
<evidence type="ECO:0000256" key="3">
    <source>
        <dbReference type="ARBA" id="ARBA00023014"/>
    </source>
</evidence>
<keyword evidence="3" id="KW-0411">Iron-sulfur</keyword>
<evidence type="ECO:0000313" key="6">
    <source>
        <dbReference type="Proteomes" id="UP000092154"/>
    </source>
</evidence>
<dbReference type="GO" id="GO:0005739">
    <property type="term" value="C:mitochondrion"/>
    <property type="evidence" value="ECO:0007669"/>
    <property type="project" value="TreeGrafter"/>
</dbReference>
<gene>
    <name evidence="5" type="ORF">K503DRAFT_656521</name>
</gene>
<protein>
    <submittedName>
        <fullName evidence="5">Aconitase-domain-containing protein</fullName>
    </submittedName>
</protein>
<reference evidence="5 6" key="1">
    <citation type="submission" date="2016-06" db="EMBL/GenBank/DDBJ databases">
        <title>Comparative genomics of the ectomycorrhizal sister species Rhizopogon vinicolor and Rhizopogon vesiculosus (Basidiomycota: Boletales) reveals a divergence of the mating type B locus.</title>
        <authorList>
            <consortium name="DOE Joint Genome Institute"/>
            <person name="Mujic A.B."/>
            <person name="Kuo A."/>
            <person name="Tritt A."/>
            <person name="Lipzen A."/>
            <person name="Chen C."/>
            <person name="Johnson J."/>
            <person name="Sharma A."/>
            <person name="Barry K."/>
            <person name="Grigoriev I.V."/>
            <person name="Spatafora J.W."/>
        </authorList>
    </citation>
    <scope>NUCLEOTIDE SEQUENCE [LARGE SCALE GENOMIC DNA]</scope>
    <source>
        <strain evidence="5 6">AM-OR11-026</strain>
    </source>
</reference>
<evidence type="ECO:0000256" key="2">
    <source>
        <dbReference type="ARBA" id="ARBA00023004"/>
    </source>
</evidence>
<proteinExistence type="predicted"/>
<dbReference type="EMBL" id="KV448966">
    <property type="protein sequence ID" value="OAX32594.1"/>
    <property type="molecule type" value="Genomic_DNA"/>
</dbReference>
<dbReference type="GO" id="GO:0005829">
    <property type="term" value="C:cytosol"/>
    <property type="evidence" value="ECO:0007669"/>
    <property type="project" value="TreeGrafter"/>
</dbReference>
<evidence type="ECO:0000313" key="5">
    <source>
        <dbReference type="EMBL" id="OAX32594.1"/>
    </source>
</evidence>
<dbReference type="GO" id="GO:0006099">
    <property type="term" value="P:tricarboxylic acid cycle"/>
    <property type="evidence" value="ECO:0007669"/>
    <property type="project" value="TreeGrafter"/>
</dbReference>
<dbReference type="AlphaFoldDB" id="A0A1B7MJ07"/>
<dbReference type="InterPro" id="IPR050926">
    <property type="entry name" value="Aconitase/IPM_isomerase"/>
</dbReference>
<name>A0A1B7MJ07_9AGAM</name>
<dbReference type="InterPro" id="IPR001030">
    <property type="entry name" value="Acoase/IPM_deHydtase_lsu_aba"/>
</dbReference>
<dbReference type="PANTHER" id="PTHR43160:SF3">
    <property type="entry name" value="ACONITATE HYDRATASE, MITOCHONDRIAL"/>
    <property type="match status" value="1"/>
</dbReference>
<dbReference type="GO" id="GO:0051539">
    <property type="term" value="F:4 iron, 4 sulfur cluster binding"/>
    <property type="evidence" value="ECO:0007669"/>
    <property type="project" value="TreeGrafter"/>
</dbReference>